<organism evidence="5 6">
    <name type="scientific">Solihabitans fulvus</name>
    <dbReference type="NCBI Taxonomy" id="1892852"/>
    <lineage>
        <taxon>Bacteria</taxon>
        <taxon>Bacillati</taxon>
        <taxon>Actinomycetota</taxon>
        <taxon>Actinomycetes</taxon>
        <taxon>Pseudonocardiales</taxon>
        <taxon>Pseudonocardiaceae</taxon>
        <taxon>Solihabitans</taxon>
    </lineage>
</organism>
<evidence type="ECO:0000256" key="3">
    <source>
        <dbReference type="SAM" id="MobiDB-lite"/>
    </source>
</evidence>
<dbReference type="InterPro" id="IPR050109">
    <property type="entry name" value="HTH-type_TetR-like_transc_reg"/>
</dbReference>
<feature type="DNA-binding region" description="H-T-H motif" evidence="2">
    <location>
        <begin position="46"/>
        <end position="65"/>
    </location>
</feature>
<evidence type="ECO:0000313" key="5">
    <source>
        <dbReference type="EMBL" id="KAA2256069.1"/>
    </source>
</evidence>
<evidence type="ECO:0000256" key="2">
    <source>
        <dbReference type="PROSITE-ProRule" id="PRU00335"/>
    </source>
</evidence>
<dbReference type="AlphaFoldDB" id="A0A5B2WZY7"/>
<dbReference type="InterPro" id="IPR009057">
    <property type="entry name" value="Homeodomain-like_sf"/>
</dbReference>
<dbReference type="Pfam" id="PF00440">
    <property type="entry name" value="TetR_N"/>
    <property type="match status" value="1"/>
</dbReference>
<reference evidence="5 6" key="1">
    <citation type="submission" date="2019-09" db="EMBL/GenBank/DDBJ databases">
        <title>Goodfellowia gen. nov., a new genus of the Pseudonocardineae related to Actinoalloteichus, containing Goodfellowia coeruleoviolacea gen. nov., comb. nov. gen. nov., comb. nov.</title>
        <authorList>
            <person name="Labeda D."/>
        </authorList>
    </citation>
    <scope>NUCLEOTIDE SEQUENCE [LARGE SCALE GENOMIC DNA]</scope>
    <source>
        <strain evidence="5 6">AN110305</strain>
    </source>
</reference>
<feature type="region of interest" description="Disordered" evidence="3">
    <location>
        <begin position="1"/>
        <end position="20"/>
    </location>
</feature>
<reference evidence="5 6" key="2">
    <citation type="submission" date="2019-09" db="EMBL/GenBank/DDBJ databases">
        <authorList>
            <person name="Jin C."/>
        </authorList>
    </citation>
    <scope>NUCLEOTIDE SEQUENCE [LARGE SCALE GENOMIC DNA]</scope>
    <source>
        <strain evidence="5 6">AN110305</strain>
    </source>
</reference>
<evidence type="ECO:0000256" key="1">
    <source>
        <dbReference type="ARBA" id="ARBA00023125"/>
    </source>
</evidence>
<keyword evidence="1 2" id="KW-0238">DNA-binding</keyword>
<comment type="caution">
    <text evidence="5">The sequence shown here is derived from an EMBL/GenBank/DDBJ whole genome shotgun (WGS) entry which is preliminary data.</text>
</comment>
<dbReference type="Gene3D" id="1.10.357.10">
    <property type="entry name" value="Tetracycline Repressor, domain 2"/>
    <property type="match status" value="1"/>
</dbReference>
<protein>
    <submittedName>
        <fullName evidence="5">TetR/AcrR family transcriptional regulator</fullName>
    </submittedName>
</protein>
<dbReference type="PRINTS" id="PR00455">
    <property type="entry name" value="HTHTETR"/>
</dbReference>
<dbReference type="GO" id="GO:0003700">
    <property type="term" value="F:DNA-binding transcription factor activity"/>
    <property type="evidence" value="ECO:0007669"/>
    <property type="project" value="TreeGrafter"/>
</dbReference>
<gene>
    <name evidence="5" type="ORF">F0L68_26855</name>
</gene>
<feature type="domain" description="HTH tetR-type" evidence="4">
    <location>
        <begin position="23"/>
        <end position="83"/>
    </location>
</feature>
<dbReference type="PANTHER" id="PTHR30055">
    <property type="entry name" value="HTH-TYPE TRANSCRIPTIONAL REGULATOR RUTR"/>
    <property type="match status" value="1"/>
</dbReference>
<dbReference type="InterPro" id="IPR001647">
    <property type="entry name" value="HTH_TetR"/>
</dbReference>
<evidence type="ECO:0000313" key="6">
    <source>
        <dbReference type="Proteomes" id="UP000323454"/>
    </source>
</evidence>
<dbReference type="EMBL" id="VUOB01000053">
    <property type="protein sequence ID" value="KAA2256069.1"/>
    <property type="molecule type" value="Genomic_DNA"/>
</dbReference>
<dbReference type="OrthoDB" id="6077212at2"/>
<dbReference type="PROSITE" id="PS50977">
    <property type="entry name" value="HTH_TETR_2"/>
    <property type="match status" value="1"/>
</dbReference>
<dbReference type="Proteomes" id="UP000323454">
    <property type="component" value="Unassembled WGS sequence"/>
</dbReference>
<dbReference type="SUPFAM" id="SSF46689">
    <property type="entry name" value="Homeodomain-like"/>
    <property type="match status" value="1"/>
</dbReference>
<sequence>MAREARPVSPRAYQSDKRQAAAEETRERILGAARRILAGKGVVQVTIDSVAREADVSRQTVYNAFGSKSGLLEALCDALANRGRLDRLAGAMTQGSPDAALAGFVEVFCRFWAADRVVTRRLRGLAVADRDLDRVLRERDERRRHGLRALLRLFPELVDGSAEPQDDLVDLLWTLTSFETFDVLATKTRGVAAVAALLTDAAGAVLGLPGQRH</sequence>
<evidence type="ECO:0000259" key="4">
    <source>
        <dbReference type="PROSITE" id="PS50977"/>
    </source>
</evidence>
<proteinExistence type="predicted"/>
<accession>A0A5B2WZY7</accession>
<dbReference type="GO" id="GO:0000976">
    <property type="term" value="F:transcription cis-regulatory region binding"/>
    <property type="evidence" value="ECO:0007669"/>
    <property type="project" value="TreeGrafter"/>
</dbReference>
<keyword evidence="6" id="KW-1185">Reference proteome</keyword>
<name>A0A5B2WZY7_9PSEU</name>
<dbReference type="PANTHER" id="PTHR30055:SF223">
    <property type="entry name" value="HTH-TYPE TRANSCRIPTIONAL REGULATOR UIDR"/>
    <property type="match status" value="1"/>
</dbReference>